<dbReference type="EMBL" id="PVTZ01000015">
    <property type="protein sequence ID" value="PRZ12246.1"/>
    <property type="molecule type" value="Genomic_DNA"/>
</dbReference>
<dbReference type="Proteomes" id="UP000238836">
    <property type="component" value="Unassembled WGS sequence"/>
</dbReference>
<evidence type="ECO:0000259" key="2">
    <source>
        <dbReference type="Pfam" id="PF13304"/>
    </source>
</evidence>
<dbReference type="InterPro" id="IPR051396">
    <property type="entry name" value="Bact_Antivir_Def_Nuclease"/>
</dbReference>
<comment type="caution">
    <text evidence="4">The sequence shown here is derived from an EMBL/GenBank/DDBJ whole genome shotgun (WGS) entry which is preliminary data.</text>
</comment>
<dbReference type="InterPro" id="IPR027417">
    <property type="entry name" value="P-loop_NTPase"/>
</dbReference>
<accession>A0ABX5ENY1</accession>
<dbReference type="PANTHER" id="PTHR43581">
    <property type="entry name" value="ATP/GTP PHOSPHATASE"/>
    <property type="match status" value="1"/>
</dbReference>
<dbReference type="Gene3D" id="3.40.50.300">
    <property type="entry name" value="P-loop containing nucleotide triphosphate hydrolases"/>
    <property type="match status" value="1"/>
</dbReference>
<feature type="domain" description="OLD protein-like TOPRIM" evidence="3">
    <location>
        <begin position="374"/>
        <end position="444"/>
    </location>
</feature>
<dbReference type="InterPro" id="IPR003959">
    <property type="entry name" value="ATPase_AAA_core"/>
</dbReference>
<dbReference type="CDD" id="cd00267">
    <property type="entry name" value="ABC_ATPase"/>
    <property type="match status" value="1"/>
</dbReference>
<keyword evidence="4" id="KW-0540">Nuclease</keyword>
<dbReference type="Pfam" id="PF20469">
    <property type="entry name" value="OLD-like_TOPRIM"/>
    <property type="match status" value="1"/>
</dbReference>
<keyword evidence="4" id="KW-0255">Endonuclease</keyword>
<name>A0ABX5ENY1_9BACL</name>
<dbReference type="InterPro" id="IPR034139">
    <property type="entry name" value="TOPRIM_OLD"/>
</dbReference>
<keyword evidence="4" id="KW-0378">Hydrolase</keyword>
<proteinExistence type="predicted"/>
<organism evidence="4 5">
    <name type="scientific">Laceyella sediminis</name>
    <dbReference type="NCBI Taxonomy" id="573074"/>
    <lineage>
        <taxon>Bacteria</taxon>
        <taxon>Bacillati</taxon>
        <taxon>Bacillota</taxon>
        <taxon>Bacilli</taxon>
        <taxon>Bacillales</taxon>
        <taxon>Thermoactinomycetaceae</taxon>
        <taxon>Laceyella</taxon>
    </lineage>
</organism>
<evidence type="ECO:0000313" key="5">
    <source>
        <dbReference type="Proteomes" id="UP000238836"/>
    </source>
</evidence>
<sequence>MRIKDLRISNFRNFKDEIRIVPQKINGHDIVVLIGENNAGKSNVLSILHMLFNPERSIRTLEFEETDFYDLNKPIKVEVVLEDLSEELCAEFIGLVDAEQVGGQNKYSLPLKFSVIYDKNTREAEPSLVYARQPDRLVSFGEKKLISFFFQDAMRDYRAIKPNKGSLFGRILNQINLTAQEEAILSKLDEASDSLKNNPEIVEFTNVVADITKQIIDLPRIDDLLRLTIATSTAVDLKKYIQMQLKHHAADKYLDVDQLGLGLQSVLTVSIFRAFAGIGKLREGIFAIDEPESHLYPHTQRKMYREILQLSRTRQVFVATHSPSLIELINPRQICLIRKDAQGTSTSVQLPQNFPEEFVSSYEKHLDVGKADAFFSKAVLLTEGPTEQGLFPELGLSLIYKDSNYDLDRIGVSVINAGGKTNIKAFIRLLDNFGIPCVTVIDYDSKDINHEKELKEIKEICSNVYELPRKPNMGDIEGYVCDNVPIDKLITFLEEVLSPERKENLFSDLKGAIKKADVEKSNELRDMRKNNKSLEEAIPILNEVITHTSEVESKIRETLANSFRKIKGRTTGRLIGERFSDHFTEKFIENTLDAVIQLAGYWDGIEGE</sequence>
<dbReference type="Pfam" id="PF13304">
    <property type="entry name" value="AAA_21"/>
    <property type="match status" value="1"/>
</dbReference>
<keyword evidence="1" id="KW-0175">Coiled coil</keyword>
<dbReference type="CDD" id="cd01026">
    <property type="entry name" value="TOPRIM_OLD"/>
    <property type="match status" value="1"/>
</dbReference>
<dbReference type="PANTHER" id="PTHR43581:SF4">
    <property type="entry name" value="ATP_GTP PHOSPHATASE"/>
    <property type="match status" value="1"/>
</dbReference>
<feature type="coiled-coil region" evidence="1">
    <location>
        <begin position="517"/>
        <end position="544"/>
    </location>
</feature>
<evidence type="ECO:0000313" key="4">
    <source>
        <dbReference type="EMBL" id="PRZ12246.1"/>
    </source>
</evidence>
<dbReference type="RefSeq" id="WP_106343176.1">
    <property type="nucleotide sequence ID" value="NZ_PVTZ01000015.1"/>
</dbReference>
<reference evidence="4 5" key="1">
    <citation type="submission" date="2018-03" db="EMBL/GenBank/DDBJ databases">
        <title>Genomic Encyclopedia of Archaeal and Bacterial Type Strains, Phase II (KMG-II): from individual species to whole genera.</title>
        <authorList>
            <person name="Goeker M."/>
        </authorList>
    </citation>
    <scope>NUCLEOTIDE SEQUENCE [LARGE SCALE GENOMIC DNA]</scope>
    <source>
        <strain evidence="4 5">RHA1</strain>
    </source>
</reference>
<evidence type="ECO:0000259" key="3">
    <source>
        <dbReference type="Pfam" id="PF20469"/>
    </source>
</evidence>
<evidence type="ECO:0000256" key="1">
    <source>
        <dbReference type="SAM" id="Coils"/>
    </source>
</evidence>
<gene>
    <name evidence="4" type="ORF">CLV36_11511</name>
</gene>
<protein>
    <submittedName>
        <fullName evidence="4">ATP-dependent endonuclease of OLD family</fullName>
    </submittedName>
</protein>
<dbReference type="SUPFAM" id="SSF52540">
    <property type="entry name" value="P-loop containing nucleoside triphosphate hydrolases"/>
    <property type="match status" value="1"/>
</dbReference>
<feature type="domain" description="ATPase AAA-type core" evidence="2">
    <location>
        <begin position="30"/>
        <end position="327"/>
    </location>
</feature>
<dbReference type="GO" id="GO:0004519">
    <property type="term" value="F:endonuclease activity"/>
    <property type="evidence" value="ECO:0007669"/>
    <property type="project" value="UniProtKB-KW"/>
</dbReference>
<keyword evidence="5" id="KW-1185">Reference proteome</keyword>